<feature type="region of interest" description="Disordered" evidence="1">
    <location>
        <begin position="200"/>
        <end position="220"/>
    </location>
</feature>
<dbReference type="AlphaFoldDB" id="A0A8S3X1K1"/>
<evidence type="ECO:0000313" key="3">
    <source>
        <dbReference type="EMBL" id="CAG4996740.1"/>
    </source>
</evidence>
<organism evidence="3 4">
    <name type="scientific">Parnassius apollo</name>
    <name type="common">Apollo butterfly</name>
    <name type="synonym">Papilio apollo</name>
    <dbReference type="NCBI Taxonomy" id="110799"/>
    <lineage>
        <taxon>Eukaryota</taxon>
        <taxon>Metazoa</taxon>
        <taxon>Ecdysozoa</taxon>
        <taxon>Arthropoda</taxon>
        <taxon>Hexapoda</taxon>
        <taxon>Insecta</taxon>
        <taxon>Pterygota</taxon>
        <taxon>Neoptera</taxon>
        <taxon>Endopterygota</taxon>
        <taxon>Lepidoptera</taxon>
        <taxon>Glossata</taxon>
        <taxon>Ditrysia</taxon>
        <taxon>Papilionoidea</taxon>
        <taxon>Papilionidae</taxon>
        <taxon>Parnassiinae</taxon>
        <taxon>Parnassini</taxon>
        <taxon>Parnassius</taxon>
        <taxon>Parnassius</taxon>
    </lineage>
</organism>
<accession>A0A8S3X1K1</accession>
<dbReference type="EMBL" id="CAJQZP010000929">
    <property type="protein sequence ID" value="CAG4996740.1"/>
    <property type="molecule type" value="Genomic_DNA"/>
</dbReference>
<sequence length="418" mass="47811">MILHKIAPVLLLALAVGAEKKIELQDIEEDNLKSEKGKDYDVEHSRSEDGENHAPESVPLDFLKNGFLRYFNGPSTTQTSQNQRYVQQYDVTEPTAPSEPQYEPFATQQAKAGYLSNVPMQVYLVPQYYQHAEQSQCTRKQIMWKYQLTQRQQQRHTFSRILPPTKYVTYSAQPTVASTPATVVPVLTYQVPIDQYQTGVAAPTHQHTSQQQSKLYHPSSQYSQSQIEDDQENDIETHIYFTTQSEGPYTKLQSQENPRYYDTRTPVREEYTNKPFELPHPSPLLLKAPPPHLAHIPKVLPIHRPLGKPVYNSGRFGLGEFIPRPIELYRPSFKRKPTSLLDSYVPSSLQYQYLKRGIIKDPLVAYEALSSGHFTHPLPNPKHFQSGFLPNQMFHTAEGGTVYGHYKRSPKAKIGSKT</sequence>
<proteinExistence type="predicted"/>
<evidence type="ECO:0000256" key="2">
    <source>
        <dbReference type="SAM" id="SignalP"/>
    </source>
</evidence>
<dbReference type="OrthoDB" id="6776808at2759"/>
<keyword evidence="4" id="KW-1185">Reference proteome</keyword>
<comment type="caution">
    <text evidence="3">The sequence shown here is derived from an EMBL/GenBank/DDBJ whole genome shotgun (WGS) entry which is preliminary data.</text>
</comment>
<feature type="signal peptide" evidence="2">
    <location>
        <begin position="1"/>
        <end position="18"/>
    </location>
</feature>
<feature type="compositionally biased region" description="Polar residues" evidence="1">
    <location>
        <begin position="205"/>
        <end position="220"/>
    </location>
</feature>
<feature type="compositionally biased region" description="Basic and acidic residues" evidence="1">
    <location>
        <begin position="35"/>
        <end position="54"/>
    </location>
</feature>
<reference evidence="3" key="1">
    <citation type="submission" date="2021-04" db="EMBL/GenBank/DDBJ databases">
        <authorList>
            <person name="Tunstrom K."/>
        </authorList>
    </citation>
    <scope>NUCLEOTIDE SEQUENCE</scope>
</reference>
<protein>
    <submittedName>
        <fullName evidence="3">(apollo) hypothetical protein</fullName>
    </submittedName>
</protein>
<keyword evidence="2" id="KW-0732">Signal</keyword>
<feature type="region of interest" description="Disordered" evidence="1">
    <location>
        <begin position="35"/>
        <end position="58"/>
    </location>
</feature>
<evidence type="ECO:0000313" key="4">
    <source>
        <dbReference type="Proteomes" id="UP000691718"/>
    </source>
</evidence>
<gene>
    <name evidence="3" type="ORF">PAPOLLO_LOCUS13063</name>
</gene>
<name>A0A8S3X1K1_PARAO</name>
<evidence type="ECO:0000256" key="1">
    <source>
        <dbReference type="SAM" id="MobiDB-lite"/>
    </source>
</evidence>
<dbReference type="Proteomes" id="UP000691718">
    <property type="component" value="Unassembled WGS sequence"/>
</dbReference>
<feature type="chain" id="PRO_5035917327" evidence="2">
    <location>
        <begin position="19"/>
        <end position="418"/>
    </location>
</feature>